<evidence type="ECO:0000256" key="11">
    <source>
        <dbReference type="ARBA" id="ARBA00066801"/>
    </source>
</evidence>
<evidence type="ECO:0000256" key="1">
    <source>
        <dbReference type="ARBA" id="ARBA00001953"/>
    </source>
</evidence>
<dbReference type="InterPro" id="IPR005479">
    <property type="entry name" value="CPAse_ATP-bd"/>
</dbReference>
<dbReference type="InterPro" id="IPR050856">
    <property type="entry name" value="Biotin_carboxylase_complex"/>
</dbReference>
<keyword evidence="6" id="KW-0092">Biotin</keyword>
<dbReference type="PANTHER" id="PTHR18866">
    <property type="entry name" value="CARBOXYLASE:PYRUVATE/ACETYL-COA/PROPIONYL-COA CARBOXYLASE"/>
    <property type="match status" value="1"/>
</dbReference>
<dbReference type="Gene3D" id="2.40.50.100">
    <property type="match status" value="1"/>
</dbReference>
<dbReference type="Gene3D" id="3.10.490.10">
    <property type="entry name" value="Gamma-glutamyl cyclotransferase-like"/>
    <property type="match status" value="1"/>
</dbReference>
<dbReference type="GeneID" id="30962406"/>
<dbReference type="InterPro" id="IPR029000">
    <property type="entry name" value="Cyclophilin-like_dom_sf"/>
</dbReference>
<dbReference type="Proteomes" id="UP000095038">
    <property type="component" value="Unassembled WGS sequence"/>
</dbReference>
<dbReference type="Gene3D" id="3.30.1360.40">
    <property type="match status" value="1"/>
</dbReference>
<comment type="pathway">
    <text evidence="10">Nitrogen metabolism; urea degradation; CO(2) and NH(3) from urea (allophanate route): step 1/2.</text>
</comment>
<dbReference type="InterPro" id="IPR011764">
    <property type="entry name" value="Biotin_carboxylation_dom"/>
</dbReference>
<evidence type="ECO:0000256" key="7">
    <source>
        <dbReference type="ARBA" id="ARBA00051032"/>
    </source>
</evidence>
<dbReference type="GO" id="GO:0043419">
    <property type="term" value="P:urea catabolic process"/>
    <property type="evidence" value="ECO:0007669"/>
    <property type="project" value="EnsemblFungi"/>
</dbReference>
<evidence type="ECO:0000256" key="8">
    <source>
        <dbReference type="ARBA" id="ARBA00052931"/>
    </source>
</evidence>
<dbReference type="InterPro" id="IPR001882">
    <property type="entry name" value="Biotin_BS"/>
</dbReference>
<dbReference type="Pfam" id="PF02786">
    <property type="entry name" value="CPSase_L_D2"/>
    <property type="match status" value="1"/>
</dbReference>
<dbReference type="InParanoid" id="A0A1D2VQC3"/>
<reference evidence="19" key="1">
    <citation type="submission" date="2016-05" db="EMBL/GenBank/DDBJ databases">
        <title>Comparative genomics of biotechnologically important yeasts.</title>
        <authorList>
            <consortium name="DOE Joint Genome Institute"/>
            <person name="Riley R."/>
            <person name="Haridas S."/>
            <person name="Wolfe K.H."/>
            <person name="Lopes M.R."/>
            <person name="Hittinger C.T."/>
            <person name="Goker M."/>
            <person name="Salamov A."/>
            <person name="Wisecaver J."/>
            <person name="Long T.M."/>
            <person name="Aerts A.L."/>
            <person name="Barry K."/>
            <person name="Choi C."/>
            <person name="Clum A."/>
            <person name="Coughlan A.Y."/>
            <person name="Deshpande S."/>
            <person name="Douglass A.P."/>
            <person name="Hanson S.J."/>
            <person name="Klenk H.-P."/>
            <person name="Labutti K."/>
            <person name="Lapidus A."/>
            <person name="Lindquist E."/>
            <person name="Lipzen A."/>
            <person name="Meier-Kolthoff J.P."/>
            <person name="Ohm R.A."/>
            <person name="Otillar R.P."/>
            <person name="Pangilinan J."/>
            <person name="Peng Y."/>
            <person name="Rokas A."/>
            <person name="Rosa C.A."/>
            <person name="Scheuner C."/>
            <person name="Sibirny A.A."/>
            <person name="Slot J.C."/>
            <person name="Stielow J.B."/>
            <person name="Sun H."/>
            <person name="Kurtzman C.P."/>
            <person name="Blackwell M."/>
            <person name="Grigoriev I.V."/>
            <person name="Jeffries T.W."/>
        </authorList>
    </citation>
    <scope>NUCLEOTIDE SEQUENCE [LARGE SCALE GENOMIC DNA]</scope>
    <source>
        <strain evidence="19">DSM 1968</strain>
    </source>
</reference>
<dbReference type="SUPFAM" id="SSF75304">
    <property type="entry name" value="Amidase signature (AS) enzymes"/>
    <property type="match status" value="1"/>
</dbReference>
<keyword evidence="3 14" id="KW-0547">Nucleotide-binding</keyword>
<dbReference type="InterPro" id="IPR011761">
    <property type="entry name" value="ATP-grasp"/>
</dbReference>
<dbReference type="InterPro" id="IPR023631">
    <property type="entry name" value="Amidase_dom"/>
</dbReference>
<evidence type="ECO:0000256" key="5">
    <source>
        <dbReference type="ARBA" id="ARBA00022840"/>
    </source>
</evidence>
<evidence type="ECO:0000256" key="9">
    <source>
        <dbReference type="ARBA" id="ARBA00060545"/>
    </source>
</evidence>
<dbReference type="InterPro" id="IPR000089">
    <property type="entry name" value="Biotin_lipoyl"/>
</dbReference>
<dbReference type="Pfam" id="PF02785">
    <property type="entry name" value="Biotin_carb_C"/>
    <property type="match status" value="1"/>
</dbReference>
<dbReference type="SUPFAM" id="SSF51230">
    <property type="entry name" value="Single hybrid motif"/>
    <property type="match status" value="1"/>
</dbReference>
<comment type="pathway">
    <text evidence="9">Nitrogen metabolism; urea degradation; CO(2) and NH(3) from urea (allophanate route): step 2/2.</text>
</comment>
<comment type="catalytic activity">
    <reaction evidence="8">
        <text>urea-1-carboxylate + H2O + 3 H(+) = 2 NH4(+) + 2 CO2</text>
        <dbReference type="Rhea" id="RHEA:19029"/>
        <dbReference type="ChEBI" id="CHEBI:15377"/>
        <dbReference type="ChEBI" id="CHEBI:15378"/>
        <dbReference type="ChEBI" id="CHEBI:15832"/>
        <dbReference type="ChEBI" id="CHEBI:16526"/>
        <dbReference type="ChEBI" id="CHEBI:28938"/>
        <dbReference type="EC" id="3.5.1.54"/>
    </reaction>
</comment>
<dbReference type="NCBIfam" id="NF006043">
    <property type="entry name" value="PRK08186.1"/>
    <property type="match status" value="1"/>
</dbReference>
<dbReference type="GO" id="GO:0004847">
    <property type="term" value="F:urea carboxylase activity"/>
    <property type="evidence" value="ECO:0007669"/>
    <property type="project" value="UniProtKB-EC"/>
</dbReference>
<proteinExistence type="predicted"/>
<dbReference type="PROSITE" id="PS00867">
    <property type="entry name" value="CPSASE_2"/>
    <property type="match status" value="1"/>
</dbReference>
<evidence type="ECO:0000259" key="16">
    <source>
        <dbReference type="PROSITE" id="PS50975"/>
    </source>
</evidence>
<dbReference type="Gene3D" id="3.30.470.20">
    <property type="entry name" value="ATP-grasp fold, B domain"/>
    <property type="match status" value="1"/>
</dbReference>
<organism evidence="18 19">
    <name type="scientific">Ascoidea rubescens DSM 1968</name>
    <dbReference type="NCBI Taxonomy" id="1344418"/>
    <lineage>
        <taxon>Eukaryota</taxon>
        <taxon>Fungi</taxon>
        <taxon>Dikarya</taxon>
        <taxon>Ascomycota</taxon>
        <taxon>Saccharomycotina</taxon>
        <taxon>Saccharomycetes</taxon>
        <taxon>Ascoideaceae</taxon>
        <taxon>Ascoidea</taxon>
    </lineage>
</organism>
<keyword evidence="18" id="KW-0456">Lyase</keyword>
<dbReference type="GO" id="GO:0004039">
    <property type="term" value="F:allophanate hydrolase activity"/>
    <property type="evidence" value="ECO:0007669"/>
    <property type="project" value="UniProtKB-EC"/>
</dbReference>
<dbReference type="InterPro" id="IPR005482">
    <property type="entry name" value="Biotin_COase_C"/>
</dbReference>
<dbReference type="SMART" id="SM00796">
    <property type="entry name" value="AHS1"/>
    <property type="match status" value="1"/>
</dbReference>
<evidence type="ECO:0000313" key="18">
    <source>
        <dbReference type="EMBL" id="ODV63810.1"/>
    </source>
</evidence>
<evidence type="ECO:0000313" key="19">
    <source>
        <dbReference type="Proteomes" id="UP000095038"/>
    </source>
</evidence>
<dbReference type="FunFam" id="3.10.490.10:FF:000010">
    <property type="entry name" value="Urea amidolyase"/>
    <property type="match status" value="1"/>
</dbReference>
<dbReference type="RefSeq" id="XP_020050117.1">
    <property type="nucleotide sequence ID" value="XM_020188770.1"/>
</dbReference>
<feature type="domain" description="Biotin carboxylation" evidence="17">
    <location>
        <begin position="632"/>
        <end position="1074"/>
    </location>
</feature>
<dbReference type="PROSITE" id="PS50968">
    <property type="entry name" value="BIOTINYL_LIPOYL"/>
    <property type="match status" value="1"/>
</dbReference>
<dbReference type="InterPro" id="IPR014085">
    <property type="entry name" value="Allophanate_hydrolase"/>
</dbReference>
<dbReference type="SMART" id="SM00878">
    <property type="entry name" value="Biotin_carb_C"/>
    <property type="match status" value="1"/>
</dbReference>
<comment type="catalytic activity">
    <reaction evidence="7">
        <text>urea + hydrogencarbonate + ATP = urea-1-carboxylate + ADP + phosphate + H(+)</text>
        <dbReference type="Rhea" id="RHEA:20896"/>
        <dbReference type="ChEBI" id="CHEBI:15378"/>
        <dbReference type="ChEBI" id="CHEBI:15832"/>
        <dbReference type="ChEBI" id="CHEBI:16199"/>
        <dbReference type="ChEBI" id="CHEBI:17544"/>
        <dbReference type="ChEBI" id="CHEBI:30616"/>
        <dbReference type="ChEBI" id="CHEBI:43474"/>
        <dbReference type="ChEBI" id="CHEBI:456216"/>
        <dbReference type="EC" id="6.3.4.6"/>
    </reaction>
</comment>
<dbReference type="EC" id="6.3.4.6" evidence="12"/>
<accession>A0A1D2VQC3</accession>
<feature type="domain" description="ATP-grasp" evidence="16">
    <location>
        <begin position="751"/>
        <end position="948"/>
    </location>
</feature>
<feature type="domain" description="Lipoyl-binding" evidence="15">
    <location>
        <begin position="1755"/>
        <end position="1833"/>
    </location>
</feature>
<evidence type="ECO:0000256" key="14">
    <source>
        <dbReference type="PROSITE-ProRule" id="PRU00409"/>
    </source>
</evidence>
<dbReference type="InterPro" id="IPR036928">
    <property type="entry name" value="AS_sf"/>
</dbReference>
<dbReference type="SMART" id="SM00797">
    <property type="entry name" value="AHS2"/>
    <property type="match status" value="1"/>
</dbReference>
<dbReference type="InterPro" id="IPR003778">
    <property type="entry name" value="CT_A_B"/>
</dbReference>
<dbReference type="Gene3D" id="3.90.1300.10">
    <property type="entry name" value="Amidase signature (AS) domain"/>
    <property type="match status" value="1"/>
</dbReference>
<dbReference type="EC" id="3.5.1.54" evidence="11"/>
<evidence type="ECO:0000256" key="13">
    <source>
        <dbReference type="ARBA" id="ARBA00068809"/>
    </source>
</evidence>
<dbReference type="Gene3D" id="1.20.58.1700">
    <property type="match status" value="1"/>
</dbReference>
<name>A0A1D2VQC3_9ASCO</name>
<evidence type="ECO:0000256" key="6">
    <source>
        <dbReference type="ARBA" id="ARBA00023267"/>
    </source>
</evidence>
<evidence type="ECO:0000256" key="3">
    <source>
        <dbReference type="ARBA" id="ARBA00022741"/>
    </source>
</evidence>
<dbReference type="FunCoup" id="A0A1D2VQC3">
    <property type="interactions" value="188"/>
</dbReference>
<dbReference type="SUPFAM" id="SSF50891">
    <property type="entry name" value="Cyclophilin-like"/>
    <property type="match status" value="2"/>
</dbReference>
<dbReference type="FunFam" id="3.40.50.20:FF:000010">
    <property type="entry name" value="Propionyl-CoA carboxylase subunit alpha"/>
    <property type="match status" value="1"/>
</dbReference>
<evidence type="ECO:0000259" key="15">
    <source>
        <dbReference type="PROSITE" id="PS50968"/>
    </source>
</evidence>
<dbReference type="InterPro" id="IPR011053">
    <property type="entry name" value="Single_hybrid_motif"/>
</dbReference>
<keyword evidence="4" id="KW-0378">Hydrolase</keyword>
<dbReference type="NCBIfam" id="TIGR02712">
    <property type="entry name" value="urea_carbox"/>
    <property type="match status" value="1"/>
</dbReference>
<keyword evidence="2" id="KW-0436">Ligase</keyword>
<evidence type="ECO:0000256" key="2">
    <source>
        <dbReference type="ARBA" id="ARBA00022598"/>
    </source>
</evidence>
<dbReference type="NCBIfam" id="TIGR02713">
    <property type="entry name" value="allophanate_hyd"/>
    <property type="match status" value="1"/>
</dbReference>
<dbReference type="InterPro" id="IPR003833">
    <property type="entry name" value="CT_C_D"/>
</dbReference>
<dbReference type="PROSITE" id="PS50979">
    <property type="entry name" value="BC"/>
    <property type="match status" value="1"/>
</dbReference>
<sequence>MTITNNTTGWTVQEWKKFHSESTPDHSYQVLSDLLSSLAVAPADPAWISICTKSELKHQWAILQSKSDKHKLPLYGVPVAIKDNIDVKDFETTAACPSFKYSPERDSTVAKLLKNAGAIIIGKTNLDQFATGLVGTRSPYGKTPCVFSDQHVSGGSSAGSASVVARGLVPLALGTDTAGSGRVPAMLNNLIGLKPSRGLLSCSGVVPACKSLDCVSIFSTNISDAQLALDILAQPDTENDQYSSSFPSNPLLKFPTTAHSPLKIAVPSELPWYGEVENELLYKNAILDFKNNLNCQIDSIDFAPLLELAKCLYEGPWVVERYVATKEFFQSNPPSESIDPAVSSIIASSKKFTAEDCFNFEYKRQAILQKVNQIISKYPVLIVPTAPLNPTFDQIAQQPIQVNSQQGTWTNFVNLADLSALSIPTGFKINGLPFGITLISQKFNDYALLNLASQYLSALHPNRFIGSLKHKLIGDADKLISNIPKPDLSKSIKLAVVGAHLTGFELHWQLEICNASFIAETKSSSNYKLYALPKTGPVAKPGLRRVGPTESGKEITLEIYSVPIENFGKFISLVPEPLGIGSVELKSGEWVKSFICEEIGYLQKGTKDITEYGGWRNYIESTQALSKAKKKPFETVLVANRGEIAVRIIKSLKKLGIQSVAVYSDLDKYAQHVDDADIAVSLHGTTAAETYLSIDKIIKAAKSTNSQAIIPGYGFLSENADFADRCAQENIVFVGPSSNAIRKLGLKHSARAIAEQANVPLAPGSGLVKTAEEAASIAEKLEYPVMVKSTAGGGGIGLQKVDSPKDIKRVFETVQHQAKSYFGDSGVFLERFVENARHVEVQILGDGYGKAIAVGERDCSLQRRNQKVIEETPAPRLPESTRQKMRKAAEQLASILNYKCAGTVEFIYDEKRDEFYFLEVNTRLQVEHPITEMVTGLDLVEWMIFIAADMPPDFSQKIVVTGASMEARLYAENPVKSFQPSPGQLTDVTFPEWARVDTWVKKGTIISSEYDPTLAKIIVHGKDRNECLQKLRQALDETIVYGCITNVDYLRSIANSQMFAEAKVATKVLDSFDYSAHAFEILSPGAYTTVQDYPGRVGLWRIGVPPSGPMDNYSFRIANRIVGNSKKSPAIEITLSGPTILFHNETVISVTGGNVSVEVNDEVKSMWEPTNIKRGDKLTIGKLTTGCRSYLAIRGGIDVTEYLGSRSTFALGNLGGYNGRVLKLGDVLFLGSQHESAVGTLPTPDAAPSSVPSNLILDLPAKEWTVGVTCGPHGAPDFFKPEYIDTFFKDQWKIHYNSNRFGVRLIGPKPVWARPDGGEAGLHPSNTHDYVYSMGAINFTGDEPVILTVDGPSLGGFVCAAVVAESEMWKIGQVKPGDLVRFVPISYDTARKLKETQDKCIEDLSGKLPTLNKDNVLSKPENPVLAELPATNKNPRVIYRQAGDHYILVEYGVNELDLNLSYRINRLTNMVEQNKTVGIVELSQGVRSVLVEYNGYEASQSQILETLIAYEKEMLSFTKWKVPSKIFRLPMAFEDKKTLAAVTRYQETIRSNAPWLPNNVDFIASVNNINRSDVKDMLYSARFLVLGLGDVFLGAPCAVPLDPRQRYLGTKYNPSRTFTPNGTVGIGGMYMCIYTMESPGGYQLVGRTIPIWDKLSLGAHSTSPWLLTPFDQVEFYPVTEEQIDIMSDEASQGRFKVDIVESVFDHGKYLEWVQENIDSIKEFQDNQGGEKMQEFSRLIQIANAELEKSGGPKNLEEEKFPEGAEMVYSEYSGRFWKPLVQVGDEVKEGQGLIVVEAMKTEMVVNSPKAGKVFKIVHENGDMVEAGDLVVVVE</sequence>
<dbReference type="InterPro" id="IPR016185">
    <property type="entry name" value="PreATP-grasp_dom_sf"/>
</dbReference>
<dbReference type="PROSITE" id="PS00188">
    <property type="entry name" value="BIOTIN"/>
    <property type="match status" value="1"/>
</dbReference>
<dbReference type="Gene3D" id="2.40.100.10">
    <property type="entry name" value="Cyclophilin-like"/>
    <property type="match status" value="2"/>
</dbReference>
<dbReference type="EMBL" id="KV454475">
    <property type="protein sequence ID" value="ODV63810.1"/>
    <property type="molecule type" value="Genomic_DNA"/>
</dbReference>
<dbReference type="InterPro" id="IPR011054">
    <property type="entry name" value="Rudment_hybrid_motif"/>
</dbReference>
<keyword evidence="5 14" id="KW-0067">ATP-binding</keyword>
<dbReference type="PROSITE" id="PS50975">
    <property type="entry name" value="ATP_GRASP"/>
    <property type="match status" value="1"/>
</dbReference>
<dbReference type="STRING" id="1344418.A0A1D2VQC3"/>
<evidence type="ECO:0000259" key="17">
    <source>
        <dbReference type="PROSITE" id="PS50979"/>
    </source>
</evidence>
<dbReference type="GO" id="GO:0016829">
    <property type="term" value="F:lyase activity"/>
    <property type="evidence" value="ECO:0007669"/>
    <property type="project" value="UniProtKB-KW"/>
</dbReference>
<dbReference type="SUPFAM" id="SSF56059">
    <property type="entry name" value="Glutathione synthetase ATP-binding domain-like"/>
    <property type="match status" value="1"/>
</dbReference>
<keyword evidence="19" id="KW-1185">Reference proteome</keyword>
<comment type="cofactor">
    <cofactor evidence="1">
        <name>biotin</name>
        <dbReference type="ChEBI" id="CHEBI:57586"/>
    </cofactor>
</comment>
<dbReference type="GO" id="GO:0046872">
    <property type="term" value="F:metal ion binding"/>
    <property type="evidence" value="ECO:0007669"/>
    <property type="project" value="InterPro"/>
</dbReference>
<gene>
    <name evidence="18" type="ORF">ASCRUDRAFT_11239</name>
</gene>
<dbReference type="InterPro" id="IPR014084">
    <property type="entry name" value="Urea_COase"/>
</dbReference>
<dbReference type="OrthoDB" id="196847at2759"/>
<dbReference type="Pfam" id="PF01425">
    <property type="entry name" value="Amidase"/>
    <property type="match status" value="1"/>
</dbReference>
<dbReference type="Pfam" id="PF00364">
    <property type="entry name" value="Biotin_lipoyl"/>
    <property type="match status" value="1"/>
</dbReference>
<dbReference type="PROSITE" id="PS00866">
    <property type="entry name" value="CPSASE_1"/>
    <property type="match status" value="1"/>
</dbReference>
<dbReference type="GO" id="GO:0005524">
    <property type="term" value="F:ATP binding"/>
    <property type="evidence" value="ECO:0007669"/>
    <property type="project" value="UniProtKB-UniRule"/>
</dbReference>
<evidence type="ECO:0000256" key="4">
    <source>
        <dbReference type="ARBA" id="ARBA00022801"/>
    </source>
</evidence>
<dbReference type="Pfam" id="PF02626">
    <property type="entry name" value="CT_A_B"/>
    <property type="match status" value="1"/>
</dbReference>
<dbReference type="CDD" id="cd06850">
    <property type="entry name" value="biotinyl_domain"/>
    <property type="match status" value="1"/>
</dbReference>
<dbReference type="SUPFAM" id="SSF51246">
    <property type="entry name" value="Rudiment single hybrid motif"/>
    <property type="match status" value="1"/>
</dbReference>
<dbReference type="SUPFAM" id="SSF52440">
    <property type="entry name" value="PreATP-grasp domain"/>
    <property type="match status" value="1"/>
</dbReference>
<dbReference type="FunFam" id="2.40.50.100:FF:000003">
    <property type="entry name" value="Acetyl-CoA carboxylase biotin carboxyl carrier protein"/>
    <property type="match status" value="1"/>
</dbReference>
<dbReference type="InterPro" id="IPR005481">
    <property type="entry name" value="BC-like_N"/>
</dbReference>
<evidence type="ECO:0000256" key="10">
    <source>
        <dbReference type="ARBA" id="ARBA00060673"/>
    </source>
</evidence>
<dbReference type="Pfam" id="PF02682">
    <property type="entry name" value="CT_C_D"/>
    <property type="match status" value="1"/>
</dbReference>
<evidence type="ECO:0000256" key="12">
    <source>
        <dbReference type="ARBA" id="ARBA00066845"/>
    </source>
</evidence>
<dbReference type="SUPFAM" id="SSF160467">
    <property type="entry name" value="PH0987 N-terminal domain-like"/>
    <property type="match status" value="1"/>
</dbReference>
<protein>
    <recommendedName>
        <fullName evidence="13">Urea amidolyase</fullName>
        <ecNumber evidence="11">3.5.1.54</ecNumber>
        <ecNumber evidence="12">6.3.4.6</ecNumber>
    </recommendedName>
</protein>
<dbReference type="Pfam" id="PF00289">
    <property type="entry name" value="Biotin_carb_N"/>
    <property type="match status" value="1"/>
</dbReference>
<dbReference type="PANTHER" id="PTHR18866:SF128">
    <property type="entry name" value="UREA AMIDOLYASE"/>
    <property type="match status" value="1"/>
</dbReference>
<dbReference type="Pfam" id="PF21986">
    <property type="entry name" value="AH_C"/>
    <property type="match status" value="1"/>
</dbReference>
<dbReference type="NCBIfam" id="TIGR00724">
    <property type="entry name" value="urea_amlyse_rel"/>
    <property type="match status" value="1"/>
</dbReference>
<dbReference type="InterPro" id="IPR053844">
    <property type="entry name" value="AH_C"/>
</dbReference>